<name>A0A5A7PN38_STRAF</name>
<dbReference type="AlphaFoldDB" id="A0A5A7PN38"/>
<protein>
    <submittedName>
        <fullName evidence="1">NADH-quinone oxidoreductase subunit I</fullName>
    </submittedName>
</protein>
<gene>
    <name evidence="1" type="ORF">STAS_10394</name>
</gene>
<comment type="caution">
    <text evidence="1">The sequence shown here is derived from an EMBL/GenBank/DDBJ whole genome shotgun (WGS) entry which is preliminary data.</text>
</comment>
<proteinExistence type="predicted"/>
<feature type="non-terminal residue" evidence="1">
    <location>
        <position position="351"/>
    </location>
</feature>
<evidence type="ECO:0000313" key="2">
    <source>
        <dbReference type="Proteomes" id="UP000325081"/>
    </source>
</evidence>
<sequence length="351" mass="38569">MDPIVAVMIVPPTTVAYTASHLSWDPTTMYASAMKAIDMKRHASHISLLITDISCFLALCSITTSEVCTTTTAKDMKRAMLSNTKKIKKAGSWATWASPMLGPRSSTYWPGTVKMAANATVAIKTATTVAELMALLRPSMWSFLTRLAIFRTLKPVRRVWWSWDWTSCLMSLTVCLRCLEEVRGLPWSAEWAAPAARRAAVSSELPRFSEMSRGVSPAELVGLSAVFPLLSSTPSREGSGLTSSRTISMFCPFTAMCNAVCPFLSVLNPMLGSLLNRDLTTSRWPILAAVWSTLLPLLRVILARLESVSRRRFTTSVCPWAAAVCRAVEFVVSVVITRLGKERLSSFRTSA</sequence>
<dbReference type="OrthoDB" id="10414833at2759"/>
<organism evidence="1 2">
    <name type="scientific">Striga asiatica</name>
    <name type="common">Asiatic witchweed</name>
    <name type="synonym">Buchnera asiatica</name>
    <dbReference type="NCBI Taxonomy" id="4170"/>
    <lineage>
        <taxon>Eukaryota</taxon>
        <taxon>Viridiplantae</taxon>
        <taxon>Streptophyta</taxon>
        <taxon>Embryophyta</taxon>
        <taxon>Tracheophyta</taxon>
        <taxon>Spermatophyta</taxon>
        <taxon>Magnoliopsida</taxon>
        <taxon>eudicotyledons</taxon>
        <taxon>Gunneridae</taxon>
        <taxon>Pentapetalae</taxon>
        <taxon>asterids</taxon>
        <taxon>lamiids</taxon>
        <taxon>Lamiales</taxon>
        <taxon>Orobanchaceae</taxon>
        <taxon>Buchnereae</taxon>
        <taxon>Striga</taxon>
    </lineage>
</organism>
<dbReference type="Proteomes" id="UP000325081">
    <property type="component" value="Unassembled WGS sequence"/>
</dbReference>
<reference evidence="2" key="1">
    <citation type="journal article" date="2019" name="Curr. Biol.">
        <title>Genome Sequence of Striga asiatica Provides Insight into the Evolution of Plant Parasitism.</title>
        <authorList>
            <person name="Yoshida S."/>
            <person name="Kim S."/>
            <person name="Wafula E.K."/>
            <person name="Tanskanen J."/>
            <person name="Kim Y.M."/>
            <person name="Honaas L."/>
            <person name="Yang Z."/>
            <person name="Spallek T."/>
            <person name="Conn C.E."/>
            <person name="Ichihashi Y."/>
            <person name="Cheong K."/>
            <person name="Cui S."/>
            <person name="Der J.P."/>
            <person name="Gundlach H."/>
            <person name="Jiao Y."/>
            <person name="Hori C."/>
            <person name="Ishida J.K."/>
            <person name="Kasahara H."/>
            <person name="Kiba T."/>
            <person name="Kim M.S."/>
            <person name="Koo N."/>
            <person name="Laohavisit A."/>
            <person name="Lee Y.H."/>
            <person name="Lumba S."/>
            <person name="McCourt P."/>
            <person name="Mortimer J.C."/>
            <person name="Mutuku J.M."/>
            <person name="Nomura T."/>
            <person name="Sasaki-Sekimoto Y."/>
            <person name="Seto Y."/>
            <person name="Wang Y."/>
            <person name="Wakatake T."/>
            <person name="Sakakibara H."/>
            <person name="Demura T."/>
            <person name="Yamaguchi S."/>
            <person name="Yoneyama K."/>
            <person name="Manabe R.I."/>
            <person name="Nelson D.C."/>
            <person name="Schulman A.H."/>
            <person name="Timko M.P."/>
            <person name="dePamphilis C.W."/>
            <person name="Choi D."/>
            <person name="Shirasu K."/>
        </authorList>
    </citation>
    <scope>NUCLEOTIDE SEQUENCE [LARGE SCALE GENOMIC DNA]</scope>
    <source>
        <strain evidence="2">cv. UVA1</strain>
    </source>
</reference>
<accession>A0A5A7PN38</accession>
<keyword evidence="2" id="KW-1185">Reference proteome</keyword>
<dbReference type="EMBL" id="BKCP01004849">
    <property type="protein sequence ID" value="GER34190.1"/>
    <property type="molecule type" value="Genomic_DNA"/>
</dbReference>
<evidence type="ECO:0000313" key="1">
    <source>
        <dbReference type="EMBL" id="GER34190.1"/>
    </source>
</evidence>